<dbReference type="STRING" id="1754190.A0A1Y2D5R3"/>
<comment type="caution">
    <text evidence="4">The sequence shown here is derived from an EMBL/GenBank/DDBJ whole genome shotgun (WGS) entry which is preliminary data.</text>
</comment>
<dbReference type="OrthoDB" id="2151624at2759"/>
<dbReference type="InterPro" id="IPR032675">
    <property type="entry name" value="LRR_dom_sf"/>
</dbReference>
<dbReference type="Gene3D" id="3.80.10.10">
    <property type="entry name" value="Ribonuclease Inhibitor"/>
    <property type="match status" value="2"/>
</dbReference>
<keyword evidence="5" id="KW-1185">Reference proteome</keyword>
<evidence type="ECO:0008006" key="6">
    <source>
        <dbReference type="Google" id="ProtNLM"/>
    </source>
</evidence>
<dbReference type="SUPFAM" id="SSF52058">
    <property type="entry name" value="L domain-like"/>
    <property type="match status" value="1"/>
</dbReference>
<organism evidence="4 5">
    <name type="scientific">Neocallimastix californiae</name>
    <dbReference type="NCBI Taxonomy" id="1754190"/>
    <lineage>
        <taxon>Eukaryota</taxon>
        <taxon>Fungi</taxon>
        <taxon>Fungi incertae sedis</taxon>
        <taxon>Chytridiomycota</taxon>
        <taxon>Chytridiomycota incertae sedis</taxon>
        <taxon>Neocallimastigomycetes</taxon>
        <taxon>Neocallimastigales</taxon>
        <taxon>Neocallimastigaceae</taxon>
        <taxon>Neocallimastix</taxon>
    </lineage>
</organism>
<feature type="transmembrane region" description="Helical" evidence="2">
    <location>
        <begin position="269"/>
        <end position="288"/>
    </location>
</feature>
<keyword evidence="2" id="KW-0812">Transmembrane</keyword>
<evidence type="ECO:0000313" key="5">
    <source>
        <dbReference type="Proteomes" id="UP000193920"/>
    </source>
</evidence>
<proteinExistence type="predicted"/>
<evidence type="ECO:0000313" key="4">
    <source>
        <dbReference type="EMBL" id="ORY54621.1"/>
    </source>
</evidence>
<dbReference type="InterPro" id="IPR050994">
    <property type="entry name" value="At_inactive_RLKs"/>
</dbReference>
<dbReference type="InterPro" id="IPR001611">
    <property type="entry name" value="Leu-rich_rpt"/>
</dbReference>
<protein>
    <recommendedName>
        <fullName evidence="6">L domain-like protein</fullName>
    </recommendedName>
</protein>
<dbReference type="Pfam" id="PF00560">
    <property type="entry name" value="LRR_1"/>
    <property type="match status" value="1"/>
</dbReference>
<accession>A0A1Y2D5R3</accession>
<gene>
    <name evidence="4" type="ORF">LY90DRAFT_507431</name>
</gene>
<dbReference type="Pfam" id="PF13855">
    <property type="entry name" value="LRR_8"/>
    <property type="match status" value="1"/>
</dbReference>
<name>A0A1Y2D5R3_9FUNG</name>
<dbReference type="Proteomes" id="UP000193920">
    <property type="component" value="Unassembled WGS sequence"/>
</dbReference>
<feature type="signal peptide" evidence="3">
    <location>
        <begin position="1"/>
        <end position="23"/>
    </location>
</feature>
<feature type="compositionally biased region" description="Polar residues" evidence="1">
    <location>
        <begin position="632"/>
        <end position="657"/>
    </location>
</feature>
<dbReference type="AlphaFoldDB" id="A0A1Y2D5R3"/>
<keyword evidence="2" id="KW-0472">Membrane</keyword>
<feature type="chain" id="PRO_5011010507" description="L domain-like protein" evidence="3">
    <location>
        <begin position="24"/>
        <end position="933"/>
    </location>
</feature>
<dbReference type="EMBL" id="MCOG01000083">
    <property type="protein sequence ID" value="ORY54621.1"/>
    <property type="molecule type" value="Genomic_DNA"/>
</dbReference>
<sequence>MIFKKFIHIKLILLNLLTSLALADDCSVIKDILTQNSLEITWSPSNSTGCCSYEGISCVDNRIVQINFSSKGFSGNIESLMPLTSLQYININNCGFSGPIPSSIESVSNLQFFYAKGNKISGSIPKELAISTLQFIDLSDNKLEGQIPDSLGKVLNLQHINLRNNNLQGSIPSSFHSLKNIQVLNVSGNSKLCGEIPVLSNTLKDCNFDSTSLCINDSRTHCTNKIKTCDTVSCNGEINASPNNNNSNSLGSDDSSNKPNSKSSNIGKWIAIGFVILLIILIIILVLICSKRGSKNSVVIDKPIPSHSSEVIFTSAYEDINTINTNDPDASIQIQSLNISQPNPQPQHILVPNENDLYGSQTSSFEESSQYESLSGRSSNYENINKNYTVTLGRSPINNAAFVKPGSVYTTNSLNRSQVHLANPGMIGTVIESTEQDLGDIIISNNNSPIMNENMYTVATTSMGTPAKRLSNVTGYSKSQSSPNLVRLNRYSVVNQNSPQAGLGKRRLTTISIDGSPKLVPTPINSSPTIDSKHFKHYSTPYPVSPFGLKSVTVSNHLRKASDTKRKSSTGNENVIYSHNTVHVASSKKSIPYPFEKSSTSIANGNNYSETFSSSSAHSTTPILTKNKKNRNSLPSDFNGQKQYHLSKFSSQNSMNASPLAINSGDNSGENPWPSDHGEINLNENKRNSVNPSVVSSNITVSTIQNIANKVSNESLPNKFHKHNTLNINTNYHAFTDQEHSYNLSTSSEDESNRKDSHNPINNISDTNLSYNQSSLSLKNIQISQGNDSNIIHTSNTTPLENSENPTEEIYLDDDDDDFSQVKLESINGDEDNKEYRRMMLESGVYQEYNTQDNITGSFEEQQPPNYEEVFSEMYSPYIDASNDETIRMQLEMRRIEERQLRMEYLQKQIDNPELSSTQRQKYIDALDRLMLE</sequence>
<feature type="region of interest" description="Disordered" evidence="1">
    <location>
        <begin position="611"/>
        <end position="691"/>
    </location>
</feature>
<evidence type="ECO:0000256" key="3">
    <source>
        <dbReference type="SAM" id="SignalP"/>
    </source>
</evidence>
<reference evidence="4 5" key="1">
    <citation type="submission" date="2016-08" db="EMBL/GenBank/DDBJ databases">
        <title>A Parts List for Fungal Cellulosomes Revealed by Comparative Genomics.</title>
        <authorList>
            <consortium name="DOE Joint Genome Institute"/>
            <person name="Haitjema C.H."/>
            <person name="Gilmore S.P."/>
            <person name="Henske J.K."/>
            <person name="Solomon K.V."/>
            <person name="De Groot R."/>
            <person name="Kuo A."/>
            <person name="Mondo S.J."/>
            <person name="Salamov A.A."/>
            <person name="Labutti K."/>
            <person name="Zhao Z."/>
            <person name="Chiniquy J."/>
            <person name="Barry K."/>
            <person name="Brewer H.M."/>
            <person name="Purvine S.O."/>
            <person name="Wright A.T."/>
            <person name="Boxma B."/>
            <person name="Van Alen T."/>
            <person name="Hackstein J.H."/>
            <person name="Baker S.E."/>
            <person name="Grigoriev I.V."/>
            <person name="O'Malley M.A."/>
        </authorList>
    </citation>
    <scope>NUCLEOTIDE SEQUENCE [LARGE SCALE GENOMIC DNA]</scope>
    <source>
        <strain evidence="4 5">G1</strain>
    </source>
</reference>
<dbReference type="PANTHER" id="PTHR48010:SF58">
    <property type="entry name" value="RECEPTOR PROTEIN KINASE-LIKE PROTEIN ZAR1"/>
    <property type="match status" value="1"/>
</dbReference>
<feature type="compositionally biased region" description="Polar residues" evidence="1">
    <location>
        <begin position="759"/>
        <end position="768"/>
    </location>
</feature>
<evidence type="ECO:0000256" key="2">
    <source>
        <dbReference type="SAM" id="Phobius"/>
    </source>
</evidence>
<feature type="compositionally biased region" description="Low complexity" evidence="1">
    <location>
        <begin position="611"/>
        <end position="621"/>
    </location>
</feature>
<feature type="region of interest" description="Disordered" evidence="1">
    <location>
        <begin position="742"/>
        <end position="768"/>
    </location>
</feature>
<keyword evidence="2" id="KW-1133">Transmembrane helix</keyword>
<dbReference type="PANTHER" id="PTHR48010">
    <property type="entry name" value="OS05G0588300 PROTEIN"/>
    <property type="match status" value="1"/>
</dbReference>
<feature type="compositionally biased region" description="Basic and acidic residues" evidence="1">
    <location>
        <begin position="676"/>
        <end position="687"/>
    </location>
</feature>
<keyword evidence="3" id="KW-0732">Signal</keyword>
<evidence type="ECO:0000256" key="1">
    <source>
        <dbReference type="SAM" id="MobiDB-lite"/>
    </source>
</evidence>